<accession>A0A0M3HRD4</accession>
<organism evidence="1 2">
    <name type="scientific">Ascaris lumbricoides</name>
    <name type="common">Giant roundworm</name>
    <dbReference type="NCBI Taxonomy" id="6252"/>
    <lineage>
        <taxon>Eukaryota</taxon>
        <taxon>Metazoa</taxon>
        <taxon>Ecdysozoa</taxon>
        <taxon>Nematoda</taxon>
        <taxon>Chromadorea</taxon>
        <taxon>Rhabditida</taxon>
        <taxon>Spirurina</taxon>
        <taxon>Ascaridomorpha</taxon>
        <taxon>Ascaridoidea</taxon>
        <taxon>Ascarididae</taxon>
        <taxon>Ascaris</taxon>
    </lineage>
</organism>
<proteinExistence type="predicted"/>
<dbReference type="Proteomes" id="UP000036681">
    <property type="component" value="Unplaced"/>
</dbReference>
<name>A0A0M3HRD4_ASCLU</name>
<reference evidence="2" key="1">
    <citation type="submission" date="2017-02" db="UniProtKB">
        <authorList>
            <consortium name="WormBaseParasite"/>
        </authorList>
    </citation>
    <scope>IDENTIFICATION</scope>
</reference>
<dbReference type="AlphaFoldDB" id="A0A0M3HRD4"/>
<evidence type="ECO:0000313" key="2">
    <source>
        <dbReference type="WBParaSite" id="ALUE_0000484601-mRNA-1"/>
    </source>
</evidence>
<dbReference type="WBParaSite" id="ALUE_0000484601-mRNA-1">
    <property type="protein sequence ID" value="ALUE_0000484601-mRNA-1"/>
    <property type="gene ID" value="ALUE_0000484601"/>
</dbReference>
<sequence>MCLFEEMLRSTQPSFGWARISSNIFDCPSHAFMPIKRKPDANEEGGDVKSNASI</sequence>
<keyword evidence="1" id="KW-1185">Reference proteome</keyword>
<protein>
    <submittedName>
        <fullName evidence="2">Uncharacterized protein</fullName>
    </submittedName>
</protein>
<evidence type="ECO:0000313" key="1">
    <source>
        <dbReference type="Proteomes" id="UP000036681"/>
    </source>
</evidence>